<feature type="signal peptide" evidence="2">
    <location>
        <begin position="1"/>
        <end position="19"/>
    </location>
</feature>
<reference evidence="3 4" key="1">
    <citation type="submission" date="2019-10" db="EMBL/GenBank/DDBJ databases">
        <title>Draft Genome Sequence of Cytophagaceae sp. SJW1-29.</title>
        <authorList>
            <person name="Choi A."/>
        </authorList>
    </citation>
    <scope>NUCLEOTIDE SEQUENCE [LARGE SCALE GENOMIC DNA]</scope>
    <source>
        <strain evidence="3 4">SJW1-29</strain>
    </source>
</reference>
<dbReference type="RefSeq" id="WP_152762190.1">
    <property type="nucleotide sequence ID" value="NZ_WHLY01000002.1"/>
</dbReference>
<dbReference type="AlphaFoldDB" id="A0A7C9BGG5"/>
<evidence type="ECO:0000313" key="4">
    <source>
        <dbReference type="Proteomes" id="UP000479293"/>
    </source>
</evidence>
<dbReference type="Proteomes" id="UP000479293">
    <property type="component" value="Unassembled WGS sequence"/>
</dbReference>
<evidence type="ECO:0000313" key="3">
    <source>
        <dbReference type="EMBL" id="MPR35280.1"/>
    </source>
</evidence>
<feature type="region of interest" description="Disordered" evidence="1">
    <location>
        <begin position="90"/>
        <end position="121"/>
    </location>
</feature>
<proteinExistence type="predicted"/>
<sequence>MKNILILLGLVGSATVASAQTAEKPSQLVQKGEKNVINMNLKSTEGDSLSNHTRIITQTGTNQIHIEGNTTPDSLRTLMENVAIEQAGQKNKVSIQSQGGKGNTVQISQSGSGNSISIKQN</sequence>
<name>A0A7C9BGG5_9BACT</name>
<keyword evidence="4" id="KW-1185">Reference proteome</keyword>
<evidence type="ECO:0000256" key="2">
    <source>
        <dbReference type="SAM" id="SignalP"/>
    </source>
</evidence>
<protein>
    <recommendedName>
        <fullName evidence="5">DUF3060 domain-containing protein</fullName>
    </recommendedName>
</protein>
<evidence type="ECO:0008006" key="5">
    <source>
        <dbReference type="Google" id="ProtNLM"/>
    </source>
</evidence>
<feature type="chain" id="PRO_5028884491" description="DUF3060 domain-containing protein" evidence="2">
    <location>
        <begin position="20"/>
        <end position="121"/>
    </location>
</feature>
<dbReference type="EMBL" id="WHLY01000002">
    <property type="protein sequence ID" value="MPR35280.1"/>
    <property type="molecule type" value="Genomic_DNA"/>
</dbReference>
<comment type="caution">
    <text evidence="3">The sequence shown here is derived from an EMBL/GenBank/DDBJ whole genome shotgun (WGS) entry which is preliminary data.</text>
</comment>
<evidence type="ECO:0000256" key="1">
    <source>
        <dbReference type="SAM" id="MobiDB-lite"/>
    </source>
</evidence>
<accession>A0A7C9BGG5</accession>
<gene>
    <name evidence="3" type="ORF">GBK04_18470</name>
</gene>
<keyword evidence="2" id="KW-0732">Signal</keyword>
<feature type="compositionally biased region" description="Low complexity" evidence="1">
    <location>
        <begin position="106"/>
        <end position="121"/>
    </location>
</feature>
<organism evidence="3 4">
    <name type="scientific">Salmonirosea aquatica</name>
    <dbReference type="NCBI Taxonomy" id="2654236"/>
    <lineage>
        <taxon>Bacteria</taxon>
        <taxon>Pseudomonadati</taxon>
        <taxon>Bacteroidota</taxon>
        <taxon>Cytophagia</taxon>
        <taxon>Cytophagales</taxon>
        <taxon>Spirosomataceae</taxon>
        <taxon>Salmonirosea</taxon>
    </lineage>
</organism>